<dbReference type="RefSeq" id="WP_012823538.1">
    <property type="nucleotide sequence ID" value="NC_013422.1"/>
</dbReference>
<feature type="compositionally biased region" description="Polar residues" evidence="1">
    <location>
        <begin position="67"/>
        <end position="87"/>
    </location>
</feature>
<dbReference type="STRING" id="555778.Hneap_0649"/>
<keyword evidence="3" id="KW-1185">Reference proteome</keyword>
<dbReference type="AlphaFoldDB" id="D0KYH9"/>
<dbReference type="SMART" id="SM00028">
    <property type="entry name" value="TPR"/>
    <property type="match status" value="2"/>
</dbReference>
<name>D0KYH9_HALNC</name>
<dbReference type="Pfam" id="PF14559">
    <property type="entry name" value="TPR_19"/>
    <property type="match status" value="1"/>
</dbReference>
<accession>D0KYH9</accession>
<evidence type="ECO:0000313" key="2">
    <source>
        <dbReference type="EMBL" id="ACX95502.1"/>
    </source>
</evidence>
<evidence type="ECO:0000256" key="1">
    <source>
        <dbReference type="SAM" id="MobiDB-lite"/>
    </source>
</evidence>
<feature type="region of interest" description="Disordered" evidence="1">
    <location>
        <begin position="66"/>
        <end position="87"/>
    </location>
</feature>
<dbReference type="Gene3D" id="1.25.40.10">
    <property type="entry name" value="Tetratricopeptide repeat domain"/>
    <property type="match status" value="1"/>
</dbReference>
<protein>
    <submittedName>
        <fullName evidence="2">Tetratricopeptide repeat protein</fullName>
    </submittedName>
</protein>
<dbReference type="InterPro" id="IPR019734">
    <property type="entry name" value="TPR_rpt"/>
</dbReference>
<proteinExistence type="predicted"/>
<dbReference type="InterPro" id="IPR011990">
    <property type="entry name" value="TPR-like_helical_dom_sf"/>
</dbReference>
<dbReference type="SUPFAM" id="SSF48452">
    <property type="entry name" value="TPR-like"/>
    <property type="match status" value="1"/>
</dbReference>
<dbReference type="EMBL" id="CP001801">
    <property type="protein sequence ID" value="ACX95502.1"/>
    <property type="molecule type" value="Genomic_DNA"/>
</dbReference>
<gene>
    <name evidence="2" type="ordered locus">Hneap_0649</name>
</gene>
<dbReference type="PROSITE" id="PS51257">
    <property type="entry name" value="PROKAR_LIPOPROTEIN"/>
    <property type="match status" value="1"/>
</dbReference>
<feature type="region of interest" description="Disordered" evidence="1">
    <location>
        <begin position="175"/>
        <end position="198"/>
    </location>
</feature>
<organism evidence="2 3">
    <name type="scientific">Halothiobacillus neapolitanus (strain ATCC 23641 / DSM 15147 / CIP 104769 / NCIMB 8539 / c2)</name>
    <name type="common">Thiobacillus neapolitanus</name>
    <dbReference type="NCBI Taxonomy" id="555778"/>
    <lineage>
        <taxon>Bacteria</taxon>
        <taxon>Pseudomonadati</taxon>
        <taxon>Pseudomonadota</taxon>
        <taxon>Gammaproteobacteria</taxon>
        <taxon>Chromatiales</taxon>
        <taxon>Halothiobacillaceae</taxon>
        <taxon>Halothiobacillus</taxon>
    </lineage>
</organism>
<evidence type="ECO:0000313" key="3">
    <source>
        <dbReference type="Proteomes" id="UP000009102"/>
    </source>
</evidence>
<reference evidence="2 3" key="1">
    <citation type="submission" date="2009-10" db="EMBL/GenBank/DDBJ databases">
        <title>Complete sequence of Halothiobacillus neapolitanus c2.</title>
        <authorList>
            <consortium name="US DOE Joint Genome Institute"/>
            <person name="Lucas S."/>
            <person name="Copeland A."/>
            <person name="Lapidus A."/>
            <person name="Glavina del Rio T."/>
            <person name="Tice H."/>
            <person name="Bruce D."/>
            <person name="Goodwin L."/>
            <person name="Pitluck S."/>
            <person name="Davenport K."/>
            <person name="Brettin T."/>
            <person name="Detter J.C."/>
            <person name="Han C."/>
            <person name="Tapia R."/>
            <person name="Larimer F."/>
            <person name="Land M."/>
            <person name="Hauser L."/>
            <person name="Kyrpides N."/>
            <person name="Mikhailova N."/>
            <person name="Kerfeld C."/>
            <person name="Cannon G."/>
            <person name="Heinhort S."/>
        </authorList>
    </citation>
    <scope>NUCLEOTIDE SEQUENCE [LARGE SCALE GENOMIC DNA]</scope>
    <source>
        <strain evidence="3">ATCC 23641 / c2</strain>
    </source>
</reference>
<sequence>MPNRIQMKHPTHGLKMGAVAFLAITVAMLAGCAGTPPPRPSMVIKQPPVPPSVQAHPLNIPRLQEKTLPQSNGNSTSNTPPQAVQTASTPAVLALVSRAETQTQSGDFGGAEATLERAVQIQPHNTRLWLDFAQLRLAQKQPAQAEQFALRAVQYAQNNREVSAAWQMVAKTRQAQGDTKGAAEARRKAGFVPGQTQG</sequence>
<dbReference type="KEGG" id="hna:Hneap_0649"/>
<dbReference type="Proteomes" id="UP000009102">
    <property type="component" value="Chromosome"/>
</dbReference>
<dbReference type="HOGENOM" id="CLU_099814_2_0_6"/>
<dbReference type="eggNOG" id="COG4783">
    <property type="taxonomic scope" value="Bacteria"/>
</dbReference>